<keyword evidence="4" id="KW-1185">Reference proteome</keyword>
<evidence type="ECO:0000256" key="1">
    <source>
        <dbReference type="SAM" id="MobiDB-lite"/>
    </source>
</evidence>
<dbReference type="EMBL" id="CAMXCT010006778">
    <property type="protein sequence ID" value="CAI4019906.1"/>
    <property type="molecule type" value="Genomic_DNA"/>
</dbReference>
<evidence type="ECO:0008006" key="5">
    <source>
        <dbReference type="Google" id="ProtNLM"/>
    </source>
</evidence>
<evidence type="ECO:0000313" key="3">
    <source>
        <dbReference type="EMBL" id="CAL1173281.1"/>
    </source>
</evidence>
<protein>
    <recommendedName>
        <fullName evidence="5">Protein kinase domain-containing protein</fullName>
    </recommendedName>
</protein>
<accession>A0A9P1GRJ6</accession>
<dbReference type="EMBL" id="CAMXCT030006778">
    <property type="protein sequence ID" value="CAL4807218.1"/>
    <property type="molecule type" value="Genomic_DNA"/>
</dbReference>
<sequence length="317" mass="35062">MRALERQPSPQQRFVIDLAETPTVPTVWTHTNGSSMVSASPPMPWAPLAGPLTTQGLHGARLRQAHSPRPYSVARHAVAAVTATHHPQRTGVASPAVAARPCHSLQSPRRLQPQEVYEMQHPRPPRPAERPPLPPPQAAVEVARTPNVPPLAQGPNTLVPGTELQVGFMRLRCEEMLGSGSYSTVWLANVVSQSQRQEQQPVQSVALKDVFCRGEAALQQSLFEVQLLMAVERRMNRSKEPHPPPRLPRCLTYQVDPSDEGWSVRMALTRLKGEQLDGWLQRSCEISDDSMLQRCRAQTAPCERSGSSLKSRIGHCQ</sequence>
<evidence type="ECO:0000313" key="4">
    <source>
        <dbReference type="Proteomes" id="UP001152797"/>
    </source>
</evidence>
<reference evidence="3" key="2">
    <citation type="submission" date="2024-04" db="EMBL/GenBank/DDBJ databases">
        <authorList>
            <person name="Chen Y."/>
            <person name="Shah S."/>
            <person name="Dougan E. K."/>
            <person name="Thang M."/>
            <person name="Chan C."/>
        </authorList>
    </citation>
    <scope>NUCLEOTIDE SEQUENCE [LARGE SCALE GENOMIC DNA]</scope>
</reference>
<feature type="compositionally biased region" description="Basic and acidic residues" evidence="1">
    <location>
        <begin position="118"/>
        <end position="129"/>
    </location>
</feature>
<dbReference type="Proteomes" id="UP001152797">
    <property type="component" value="Unassembled WGS sequence"/>
</dbReference>
<feature type="region of interest" description="Disordered" evidence="1">
    <location>
        <begin position="88"/>
        <end position="138"/>
    </location>
</feature>
<organism evidence="2">
    <name type="scientific">Cladocopium goreaui</name>
    <dbReference type="NCBI Taxonomy" id="2562237"/>
    <lineage>
        <taxon>Eukaryota</taxon>
        <taxon>Sar</taxon>
        <taxon>Alveolata</taxon>
        <taxon>Dinophyceae</taxon>
        <taxon>Suessiales</taxon>
        <taxon>Symbiodiniaceae</taxon>
        <taxon>Cladocopium</taxon>
    </lineage>
</organism>
<name>A0A9P1GRJ6_9DINO</name>
<comment type="caution">
    <text evidence="2">The sequence shown here is derived from an EMBL/GenBank/DDBJ whole genome shotgun (WGS) entry which is preliminary data.</text>
</comment>
<dbReference type="OrthoDB" id="10555141at2759"/>
<gene>
    <name evidence="2" type="ORF">C1SCF055_LOCUS44364</name>
</gene>
<dbReference type="SUPFAM" id="SSF56112">
    <property type="entry name" value="Protein kinase-like (PK-like)"/>
    <property type="match status" value="1"/>
</dbReference>
<evidence type="ECO:0000313" key="2">
    <source>
        <dbReference type="EMBL" id="CAI4019906.1"/>
    </source>
</evidence>
<dbReference type="EMBL" id="CAMXCT020006778">
    <property type="protein sequence ID" value="CAL1173281.1"/>
    <property type="molecule type" value="Genomic_DNA"/>
</dbReference>
<proteinExistence type="predicted"/>
<dbReference type="InterPro" id="IPR011009">
    <property type="entry name" value="Kinase-like_dom_sf"/>
</dbReference>
<reference evidence="2" key="1">
    <citation type="submission" date="2022-10" db="EMBL/GenBank/DDBJ databases">
        <authorList>
            <person name="Chen Y."/>
            <person name="Dougan E. K."/>
            <person name="Chan C."/>
            <person name="Rhodes N."/>
            <person name="Thang M."/>
        </authorList>
    </citation>
    <scope>NUCLEOTIDE SEQUENCE</scope>
</reference>
<dbReference type="AlphaFoldDB" id="A0A9P1GRJ6"/>